<feature type="binding site" evidence="6">
    <location>
        <position position="110"/>
    </location>
    <ligand>
        <name>FAD</name>
        <dbReference type="ChEBI" id="CHEBI:57692"/>
    </ligand>
</feature>
<dbReference type="AlphaFoldDB" id="A0A8H7NV55"/>
<reference evidence="9" key="2">
    <citation type="journal article" name="Front. Microbiol.">
        <title>Degradative Capacity of Two Strains of Rhodonia placenta: From Phenotype to Genotype.</title>
        <authorList>
            <person name="Kolle M."/>
            <person name="Horta M.A.C."/>
            <person name="Nowrousian M."/>
            <person name="Ohm R.A."/>
            <person name="Benz J.P."/>
            <person name="Pilgard A."/>
        </authorList>
    </citation>
    <scope>NUCLEOTIDE SEQUENCE</scope>
    <source>
        <strain evidence="9">FPRL280</strain>
    </source>
</reference>
<comment type="cofactor">
    <cofactor evidence="1 6">
        <name>FAD</name>
        <dbReference type="ChEBI" id="CHEBI:57692"/>
    </cofactor>
</comment>
<dbReference type="Pfam" id="PF00732">
    <property type="entry name" value="GMC_oxred_N"/>
    <property type="match status" value="1"/>
</dbReference>
<evidence type="ECO:0000256" key="4">
    <source>
        <dbReference type="ARBA" id="ARBA00022827"/>
    </source>
</evidence>
<dbReference type="Gene3D" id="3.50.50.60">
    <property type="entry name" value="FAD/NAD(P)-binding domain"/>
    <property type="match status" value="1"/>
</dbReference>
<feature type="region of interest" description="Disordered" evidence="7">
    <location>
        <begin position="388"/>
        <end position="411"/>
    </location>
</feature>
<dbReference type="EMBL" id="JADOXO010000393">
    <property type="protein sequence ID" value="KAF9805307.1"/>
    <property type="molecule type" value="Genomic_DNA"/>
</dbReference>
<dbReference type="PANTHER" id="PTHR11552:SF147">
    <property type="entry name" value="CHOLINE DEHYDROGENASE, MITOCHONDRIAL"/>
    <property type="match status" value="1"/>
</dbReference>
<dbReference type="PIRSF" id="PIRSF000137">
    <property type="entry name" value="Alcohol_oxidase"/>
    <property type="match status" value="1"/>
</dbReference>
<evidence type="ECO:0000256" key="6">
    <source>
        <dbReference type="PIRSR" id="PIRSR000137-2"/>
    </source>
</evidence>
<dbReference type="InterPro" id="IPR000172">
    <property type="entry name" value="GMC_OxRdtase_N"/>
</dbReference>
<dbReference type="PROSITE" id="PS00624">
    <property type="entry name" value="GMC_OXRED_2"/>
    <property type="match status" value="1"/>
</dbReference>
<reference evidence="9" key="1">
    <citation type="submission" date="2020-11" db="EMBL/GenBank/DDBJ databases">
        <authorList>
            <person name="Koelle M."/>
            <person name="Horta M.A.C."/>
            <person name="Nowrousian M."/>
            <person name="Ohm R.A."/>
            <person name="Benz P."/>
            <person name="Pilgard A."/>
        </authorList>
    </citation>
    <scope>NUCLEOTIDE SEQUENCE</scope>
    <source>
        <strain evidence="9">FPRL280</strain>
    </source>
</reference>
<dbReference type="InterPro" id="IPR007867">
    <property type="entry name" value="GMC_OxRtase_C"/>
</dbReference>
<dbReference type="Pfam" id="PF05199">
    <property type="entry name" value="GMC_oxred_C"/>
    <property type="match status" value="1"/>
</dbReference>
<feature type="active site" description="Proton acceptor" evidence="5">
    <location>
        <position position="583"/>
    </location>
</feature>
<feature type="binding site" evidence="6">
    <location>
        <begin position="539"/>
        <end position="540"/>
    </location>
    <ligand>
        <name>FAD</name>
        <dbReference type="ChEBI" id="CHEBI:57692"/>
    </ligand>
</feature>
<evidence type="ECO:0000259" key="8">
    <source>
        <dbReference type="PROSITE" id="PS00624"/>
    </source>
</evidence>
<gene>
    <name evidence="9" type="ORF">IEO21_09105</name>
</gene>
<evidence type="ECO:0000256" key="7">
    <source>
        <dbReference type="SAM" id="MobiDB-lite"/>
    </source>
</evidence>
<proteinExistence type="inferred from homology"/>
<sequence>MGSASSRYILTEVPKYATPVAEARGDSCKTYDYVIVGGGTAGCVLASRLSEDPKVTVLLLEAGKSHKGILPSRIPLSFTKLLNSEFDWKFSTTPQKKLDGRRIAWARGRVLGGSSTINAVIYHRCAPEDYDAWEKQGATGWGYETMKRLFLKAEKYLPEAHSTVGPSHHGDSGPWKVRGVPLAPASEMIVQACENAGVRRLPDFNTDEGTLGVSAFTAFIDEKSERSSAATAYLHPGVLQRPNLTVAVSITTERILFTFDADGTPRATGMVVSTADGAPKYQVRAAKEVIVCAGAIGSPQLLLASGIGPAAHLAEKDVIPLRDVPMVGENLLAHFSPGAMLFRMKPGTTWDYLYSPTSTVVGLLRWLVFGTGPLSTIGGQVGVFVRSDDPRLRSPSRGPIADRSSGPKAPDIELATAPMTVIARGTVKPPPGTHGITMGPILLKPQSKGRIRLQSANIWDPPLIDPNYLATESDMNLALECMRITMRIARSEPIASKLDLSNPPTKPVFDEFWPTYQDPDTVSDEDLKTWLRKWGTTAWHPTSTVKMGASPATSAVDTELRVHGVHGLRVVDASVFPDQVSGHPCAAVIAVAERAAELISMSTS</sequence>
<dbReference type="SUPFAM" id="SSF51905">
    <property type="entry name" value="FAD/NAD(P)-binding domain"/>
    <property type="match status" value="1"/>
</dbReference>
<comment type="caution">
    <text evidence="9">The sequence shown here is derived from an EMBL/GenBank/DDBJ whole genome shotgun (WGS) entry which is preliminary data.</text>
</comment>
<keyword evidence="3" id="KW-0285">Flavoprotein</keyword>
<evidence type="ECO:0000313" key="9">
    <source>
        <dbReference type="EMBL" id="KAF9805307.1"/>
    </source>
</evidence>
<feature type="domain" description="Glucose-methanol-choline oxidoreductase N-terminal" evidence="8">
    <location>
        <begin position="294"/>
        <end position="308"/>
    </location>
</feature>
<evidence type="ECO:0000256" key="2">
    <source>
        <dbReference type="ARBA" id="ARBA00010790"/>
    </source>
</evidence>
<organism evidence="9 10">
    <name type="scientific">Rhodonia placenta</name>
    <dbReference type="NCBI Taxonomy" id="104341"/>
    <lineage>
        <taxon>Eukaryota</taxon>
        <taxon>Fungi</taxon>
        <taxon>Dikarya</taxon>
        <taxon>Basidiomycota</taxon>
        <taxon>Agaricomycotina</taxon>
        <taxon>Agaricomycetes</taxon>
        <taxon>Polyporales</taxon>
        <taxon>Adustoporiaceae</taxon>
        <taxon>Rhodonia</taxon>
    </lineage>
</organism>
<evidence type="ECO:0000256" key="5">
    <source>
        <dbReference type="PIRSR" id="PIRSR000137-1"/>
    </source>
</evidence>
<dbReference type="GO" id="GO:0016614">
    <property type="term" value="F:oxidoreductase activity, acting on CH-OH group of donors"/>
    <property type="evidence" value="ECO:0007669"/>
    <property type="project" value="InterPro"/>
</dbReference>
<protein>
    <recommendedName>
        <fullName evidence="8">Glucose-methanol-choline oxidoreductase N-terminal domain-containing protein</fullName>
    </recommendedName>
</protein>
<name>A0A8H7NV55_9APHY</name>
<accession>A0A8H7NV55</accession>
<evidence type="ECO:0000256" key="3">
    <source>
        <dbReference type="ARBA" id="ARBA00022630"/>
    </source>
</evidence>
<dbReference type="Gene3D" id="3.30.560.10">
    <property type="entry name" value="Glucose Oxidase, domain 3"/>
    <property type="match status" value="1"/>
</dbReference>
<comment type="similarity">
    <text evidence="2">Belongs to the GMC oxidoreductase family.</text>
</comment>
<keyword evidence="4 6" id="KW-0274">FAD</keyword>
<evidence type="ECO:0000256" key="1">
    <source>
        <dbReference type="ARBA" id="ARBA00001974"/>
    </source>
</evidence>
<dbReference type="InterPro" id="IPR012132">
    <property type="entry name" value="GMC_OxRdtase"/>
</dbReference>
<dbReference type="GO" id="GO:0050660">
    <property type="term" value="F:flavin adenine dinucleotide binding"/>
    <property type="evidence" value="ECO:0007669"/>
    <property type="project" value="InterPro"/>
</dbReference>
<dbReference type="PANTHER" id="PTHR11552">
    <property type="entry name" value="GLUCOSE-METHANOL-CHOLINE GMC OXIDOREDUCTASE"/>
    <property type="match status" value="1"/>
</dbReference>
<evidence type="ECO:0000313" key="10">
    <source>
        <dbReference type="Proteomes" id="UP000639403"/>
    </source>
</evidence>
<dbReference type="SUPFAM" id="SSF54373">
    <property type="entry name" value="FAD-linked reductases, C-terminal domain"/>
    <property type="match status" value="1"/>
</dbReference>
<feature type="active site" description="Proton donor" evidence="5">
    <location>
        <position position="540"/>
    </location>
</feature>
<dbReference type="InterPro" id="IPR036188">
    <property type="entry name" value="FAD/NAD-bd_sf"/>
</dbReference>
<dbReference type="Proteomes" id="UP000639403">
    <property type="component" value="Unassembled WGS sequence"/>
</dbReference>